<accession>A0A8J5VNB6</accession>
<reference evidence="2" key="1">
    <citation type="journal article" date="2021" name="bioRxiv">
        <title>Whole Genome Assembly and Annotation of Northern Wild Rice, Zizania palustris L., Supports a Whole Genome Duplication in the Zizania Genus.</title>
        <authorList>
            <person name="Haas M."/>
            <person name="Kono T."/>
            <person name="Macchietto M."/>
            <person name="Millas R."/>
            <person name="McGilp L."/>
            <person name="Shao M."/>
            <person name="Duquette J."/>
            <person name="Hirsch C.N."/>
            <person name="Kimball J."/>
        </authorList>
    </citation>
    <scope>NUCLEOTIDE SEQUENCE</scope>
    <source>
        <tissue evidence="2">Fresh leaf tissue</tissue>
    </source>
</reference>
<organism evidence="2 3">
    <name type="scientific">Zizania palustris</name>
    <name type="common">Northern wild rice</name>
    <dbReference type="NCBI Taxonomy" id="103762"/>
    <lineage>
        <taxon>Eukaryota</taxon>
        <taxon>Viridiplantae</taxon>
        <taxon>Streptophyta</taxon>
        <taxon>Embryophyta</taxon>
        <taxon>Tracheophyta</taxon>
        <taxon>Spermatophyta</taxon>
        <taxon>Magnoliopsida</taxon>
        <taxon>Liliopsida</taxon>
        <taxon>Poales</taxon>
        <taxon>Poaceae</taxon>
        <taxon>BOP clade</taxon>
        <taxon>Oryzoideae</taxon>
        <taxon>Oryzeae</taxon>
        <taxon>Zizaniinae</taxon>
        <taxon>Zizania</taxon>
    </lineage>
</organism>
<protein>
    <submittedName>
        <fullName evidence="2">Uncharacterized protein</fullName>
    </submittedName>
</protein>
<feature type="region of interest" description="Disordered" evidence="1">
    <location>
        <begin position="1"/>
        <end position="75"/>
    </location>
</feature>
<proteinExistence type="predicted"/>
<name>A0A8J5VNB6_ZIZPA</name>
<keyword evidence="3" id="KW-1185">Reference proteome</keyword>
<gene>
    <name evidence="2" type="ORF">GUJ93_ZPchr0004g38544</name>
</gene>
<comment type="caution">
    <text evidence="2">The sequence shown here is derived from an EMBL/GenBank/DDBJ whole genome shotgun (WGS) entry which is preliminary data.</text>
</comment>
<dbReference type="Proteomes" id="UP000729402">
    <property type="component" value="Unassembled WGS sequence"/>
</dbReference>
<evidence type="ECO:0000256" key="1">
    <source>
        <dbReference type="SAM" id="MobiDB-lite"/>
    </source>
</evidence>
<evidence type="ECO:0000313" key="2">
    <source>
        <dbReference type="EMBL" id="KAG8064846.1"/>
    </source>
</evidence>
<evidence type="ECO:0000313" key="3">
    <source>
        <dbReference type="Proteomes" id="UP000729402"/>
    </source>
</evidence>
<dbReference type="EMBL" id="JAAALK010000285">
    <property type="protein sequence ID" value="KAG8064846.1"/>
    <property type="molecule type" value="Genomic_DNA"/>
</dbReference>
<feature type="compositionally biased region" description="Pro residues" evidence="1">
    <location>
        <begin position="17"/>
        <end position="30"/>
    </location>
</feature>
<reference evidence="2" key="2">
    <citation type="submission" date="2021-02" db="EMBL/GenBank/DDBJ databases">
        <authorList>
            <person name="Kimball J.A."/>
            <person name="Haas M.W."/>
            <person name="Macchietto M."/>
            <person name="Kono T."/>
            <person name="Duquette J."/>
            <person name="Shao M."/>
        </authorList>
    </citation>
    <scope>NUCLEOTIDE SEQUENCE</scope>
    <source>
        <tissue evidence="2">Fresh leaf tissue</tissue>
    </source>
</reference>
<dbReference type="AlphaFoldDB" id="A0A8J5VNB6"/>
<sequence length="75" mass="7927">MAPPSTPVPLSTAPLPTRGPPPPPRVPGPHPFDSTQLAWLDDSAAGQESSANAMSPRPPHPFVYRHDGLLGNTRN</sequence>